<name>A0A5M5E7V7_BACOV</name>
<organism evidence="1 2">
    <name type="scientific">Bacteroides ovatus</name>
    <dbReference type="NCBI Taxonomy" id="28116"/>
    <lineage>
        <taxon>Bacteria</taxon>
        <taxon>Pseudomonadati</taxon>
        <taxon>Bacteroidota</taxon>
        <taxon>Bacteroidia</taxon>
        <taxon>Bacteroidales</taxon>
        <taxon>Bacteroidaceae</taxon>
        <taxon>Bacteroides</taxon>
    </lineage>
</organism>
<keyword evidence="2" id="KW-1185">Reference proteome</keyword>
<accession>A0A5M5E7V7</accession>
<dbReference type="EMBL" id="VWKB01000001">
    <property type="protein sequence ID" value="KAA4104652.1"/>
    <property type="molecule type" value="Genomic_DNA"/>
</dbReference>
<evidence type="ECO:0000313" key="2">
    <source>
        <dbReference type="Proteomes" id="UP000473905"/>
    </source>
</evidence>
<gene>
    <name evidence="1" type="ORF">F3D66_00040</name>
</gene>
<protein>
    <submittedName>
        <fullName evidence="1">IS110 family transposase</fullName>
    </submittedName>
</protein>
<sequence>MDSNGIVAGLDVHKDSVYLCIMGHDESIIFQKTIRSAANGTVSDAQ</sequence>
<reference evidence="1 2" key="1">
    <citation type="journal article" date="2019" name="Nat. Med.">
        <title>A library of human gut bacterial isolates paired with longitudinal multiomics data enables mechanistic microbiome research.</title>
        <authorList>
            <person name="Poyet M."/>
            <person name="Groussin M."/>
            <person name="Gibbons S.M."/>
            <person name="Avila-Pacheco J."/>
            <person name="Jiang X."/>
            <person name="Kearney S.M."/>
            <person name="Perrotta A.R."/>
            <person name="Berdy B."/>
            <person name="Zhao S."/>
            <person name="Lieberman T.D."/>
            <person name="Swanson P.K."/>
            <person name="Smith M."/>
            <person name="Roesemann S."/>
            <person name="Alexander J.E."/>
            <person name="Rich S.A."/>
            <person name="Livny J."/>
            <person name="Vlamakis H."/>
            <person name="Clish C."/>
            <person name="Bullock K."/>
            <person name="Deik A."/>
            <person name="Scott J."/>
            <person name="Pierce K.A."/>
            <person name="Xavier R.J."/>
            <person name="Alm E.J."/>
        </authorList>
    </citation>
    <scope>NUCLEOTIDE SEQUENCE [LARGE SCALE GENOMIC DNA]</scope>
    <source>
        <strain evidence="1 2">BIOML-A134</strain>
    </source>
</reference>
<dbReference type="AlphaFoldDB" id="A0A5M5E7V7"/>
<proteinExistence type="predicted"/>
<dbReference type="Proteomes" id="UP000473905">
    <property type="component" value="Unassembled WGS sequence"/>
</dbReference>
<evidence type="ECO:0000313" key="1">
    <source>
        <dbReference type="EMBL" id="KAA4104652.1"/>
    </source>
</evidence>
<comment type="caution">
    <text evidence="1">The sequence shown here is derived from an EMBL/GenBank/DDBJ whole genome shotgun (WGS) entry which is preliminary data.</text>
</comment>